<feature type="active site" evidence="11">
    <location>
        <position position="247"/>
    </location>
</feature>
<evidence type="ECO:0000256" key="9">
    <source>
        <dbReference type="ARBA" id="ARBA00023054"/>
    </source>
</evidence>
<evidence type="ECO:0000256" key="5">
    <source>
        <dbReference type="ARBA" id="ARBA00022737"/>
    </source>
</evidence>
<reference evidence="14" key="2">
    <citation type="submission" date="2017-10" db="EMBL/GenBank/DDBJ databases">
        <title>Ladona fulva Genome sequencing and assembly.</title>
        <authorList>
            <person name="Murali S."/>
            <person name="Richards S."/>
            <person name="Bandaranaike D."/>
            <person name="Bellair M."/>
            <person name="Blankenburg K."/>
            <person name="Chao H."/>
            <person name="Dinh H."/>
            <person name="Doddapaneni H."/>
            <person name="Dugan-Rocha S."/>
            <person name="Elkadiri S."/>
            <person name="Gnanaolivu R."/>
            <person name="Hernandez B."/>
            <person name="Skinner E."/>
            <person name="Javaid M."/>
            <person name="Lee S."/>
            <person name="Li M."/>
            <person name="Ming W."/>
            <person name="Munidasa M."/>
            <person name="Muniz J."/>
            <person name="Nguyen L."/>
            <person name="Hughes D."/>
            <person name="Osuji N."/>
            <person name="Pu L.-L."/>
            <person name="Puazo M."/>
            <person name="Qu C."/>
            <person name="Quiroz J."/>
            <person name="Raj R."/>
            <person name="Weissenberger G."/>
            <person name="Xin Y."/>
            <person name="Zou X."/>
            <person name="Han Y."/>
            <person name="Worley K."/>
            <person name="Muzny D."/>
            <person name="Gibbs R."/>
        </authorList>
    </citation>
    <scope>NUCLEOTIDE SEQUENCE</scope>
    <source>
        <strain evidence="14">Sampled in the wild</strain>
    </source>
</reference>
<dbReference type="InterPro" id="IPR047139">
    <property type="entry name" value="ANKZ1/VMS1"/>
</dbReference>
<accession>A0A8K0KJG1</accession>
<keyword evidence="15" id="KW-1185">Reference proteome</keyword>
<evidence type="ECO:0000256" key="11">
    <source>
        <dbReference type="PROSITE-ProRule" id="PRU01389"/>
    </source>
</evidence>
<feature type="region of interest" description="Disordered" evidence="12">
    <location>
        <begin position="362"/>
        <end position="426"/>
    </location>
</feature>
<feature type="region of interest" description="Disordered" evidence="12">
    <location>
        <begin position="243"/>
        <end position="264"/>
    </location>
</feature>
<dbReference type="GO" id="GO:0004519">
    <property type="term" value="F:endonuclease activity"/>
    <property type="evidence" value="ECO:0007669"/>
    <property type="project" value="UniProtKB-KW"/>
</dbReference>
<dbReference type="InterPro" id="IPR036770">
    <property type="entry name" value="Ankyrin_rpt-contain_sf"/>
</dbReference>
<dbReference type="PANTHER" id="PTHR16036:SF2">
    <property type="entry name" value="TRNA ENDONUCLEASE ANKZF1"/>
    <property type="match status" value="1"/>
</dbReference>
<sequence length="755" mass="85980">MGDETCVAKILSPYKLHSLFDQEAFNTLMKGIKIANFVRPKYYDNYIVDEINTEISYKVEDLTVSETLYCSYCCVSFDDKAQQRNHYKLDWHRYNLKQNLEGKKPVTEEKFDQLADDVSSISGSDTEEEEPFTENMQAPVDDKCLQKPESNSDFVSEEYMRQPKVFFENGDGNIISVYRCILHGKKDIPVKESQLISLAQESQSDPSWAVVMLGGGHFAAAVFKGEKPVAHKTFHCYTVRAGQGGSQGSRDAKSATSHPKSAGASLRRYNEASLIQHVQEILQGWSDLLAESSRIFWRAAGPHNQSVLFGGKSPPLNRADLRLRKIPFPTRRPTFFEVQRVHKVLSSLEIYGKAEDFVDKFPVSPRSIPSKKEKKPYNSAVEDSVKEDSEGKNATSDEVPQPPSPRRALERNTIDRGKPRPSPCRPLPEIVMEILQQPSEPSDGEDYEIVVPTLQSFEKENLMEYEDTVKEDRKKVAEKKSKNKSSKSGIQKKAVLSAKEEAVEVLDERILKLGKDMLEACRSGDVDLLKLYIASIQEKDPEKETKENMDTNEKGKQLMTDLAQIQSHLFEDGFSILHTASSAGHPDVIRLLLESGFDPAIKNKKGQSPYAFAANKEIRNTFRRFMADFPDKYDYVKAQVPGPLTEELEKELEAKAAERRKLARKAKKEKEKVKRQEEEERKERERFLNLSEREKAKGLGSREANSGEVNQRRRKANCDTSMLPVRRGHHRQSSIRIRHLQVLHDELFERTQGEN</sequence>
<dbReference type="PANTHER" id="PTHR16036">
    <property type="entry name" value="ANKYRIN REPEAT AND ZINC FINGER DOMAIN-CONTAINING PROTEIN 1"/>
    <property type="match status" value="1"/>
</dbReference>
<feature type="compositionally biased region" description="Basic and acidic residues" evidence="12">
    <location>
        <begin position="407"/>
        <end position="418"/>
    </location>
</feature>
<dbReference type="Proteomes" id="UP000792457">
    <property type="component" value="Unassembled WGS sequence"/>
</dbReference>
<evidence type="ECO:0000256" key="2">
    <source>
        <dbReference type="ARBA" id="ARBA00009262"/>
    </source>
</evidence>
<dbReference type="PROSITE" id="PS52044">
    <property type="entry name" value="VLRF1"/>
    <property type="match status" value="1"/>
</dbReference>
<evidence type="ECO:0000256" key="1">
    <source>
        <dbReference type="ARBA" id="ARBA00004496"/>
    </source>
</evidence>
<keyword evidence="4 11" id="KW-0540">Nuclease</keyword>
<keyword evidence="6 11" id="KW-0255">Endonuclease</keyword>
<reference evidence="14" key="1">
    <citation type="submission" date="2013-04" db="EMBL/GenBank/DDBJ databases">
        <authorList>
            <person name="Qu J."/>
            <person name="Murali S.C."/>
            <person name="Bandaranaike D."/>
            <person name="Bellair M."/>
            <person name="Blankenburg K."/>
            <person name="Chao H."/>
            <person name="Dinh H."/>
            <person name="Doddapaneni H."/>
            <person name="Downs B."/>
            <person name="Dugan-Rocha S."/>
            <person name="Elkadiri S."/>
            <person name="Gnanaolivu R.D."/>
            <person name="Hernandez B."/>
            <person name="Javaid M."/>
            <person name="Jayaseelan J.C."/>
            <person name="Lee S."/>
            <person name="Li M."/>
            <person name="Ming W."/>
            <person name="Munidasa M."/>
            <person name="Muniz J."/>
            <person name="Nguyen L."/>
            <person name="Ongeri F."/>
            <person name="Osuji N."/>
            <person name="Pu L.-L."/>
            <person name="Puazo M."/>
            <person name="Qu C."/>
            <person name="Quiroz J."/>
            <person name="Raj R."/>
            <person name="Weissenberger G."/>
            <person name="Xin Y."/>
            <person name="Zou X."/>
            <person name="Han Y."/>
            <person name="Richards S."/>
            <person name="Worley K."/>
            <person name="Muzny D."/>
            <person name="Gibbs R."/>
        </authorList>
    </citation>
    <scope>NUCLEOTIDE SEQUENCE</scope>
    <source>
        <strain evidence="14">Sampled in the wild</strain>
    </source>
</reference>
<dbReference type="Gene3D" id="1.25.40.20">
    <property type="entry name" value="Ankyrin repeat-containing domain"/>
    <property type="match status" value="1"/>
</dbReference>
<keyword evidence="3 11" id="KW-0963">Cytoplasm</keyword>
<dbReference type="SMART" id="SM00248">
    <property type="entry name" value="ANK"/>
    <property type="match status" value="1"/>
</dbReference>
<keyword evidence="9" id="KW-0175">Coiled coil</keyword>
<evidence type="ECO:0000256" key="4">
    <source>
        <dbReference type="ARBA" id="ARBA00022722"/>
    </source>
</evidence>
<protein>
    <recommendedName>
        <fullName evidence="13">VLRF1 domain-containing protein</fullName>
    </recommendedName>
</protein>
<evidence type="ECO:0000259" key="13">
    <source>
        <dbReference type="PROSITE" id="PS52044"/>
    </source>
</evidence>
<evidence type="ECO:0000256" key="10">
    <source>
        <dbReference type="PROSITE-ProRule" id="PRU00023"/>
    </source>
</evidence>
<dbReference type="AlphaFoldDB" id="A0A8K0KJG1"/>
<evidence type="ECO:0000256" key="8">
    <source>
        <dbReference type="ARBA" id="ARBA00023043"/>
    </source>
</evidence>
<comment type="domain">
    <text evidence="11">The VLRF1 domain mediates binding to the 60S ribosomal subunit.</text>
</comment>
<comment type="subcellular location">
    <subcellularLocation>
        <location evidence="1">Cytoplasm</location>
    </subcellularLocation>
</comment>
<dbReference type="GO" id="GO:0036503">
    <property type="term" value="P:ERAD pathway"/>
    <property type="evidence" value="ECO:0007669"/>
    <property type="project" value="TreeGrafter"/>
</dbReference>
<comment type="similarity">
    <text evidence="2 11">Belongs to the ANKZF1/VMS1 family.</text>
</comment>
<proteinExistence type="inferred from homology"/>
<keyword evidence="5" id="KW-0677">Repeat</keyword>
<dbReference type="EMBL" id="KZ308993">
    <property type="protein sequence ID" value="KAG8236162.1"/>
    <property type="molecule type" value="Genomic_DNA"/>
</dbReference>
<evidence type="ECO:0000256" key="12">
    <source>
        <dbReference type="SAM" id="MobiDB-lite"/>
    </source>
</evidence>
<feature type="region of interest" description="Disordered" evidence="12">
    <location>
        <begin position="664"/>
        <end position="733"/>
    </location>
</feature>
<organism evidence="14 15">
    <name type="scientific">Ladona fulva</name>
    <name type="common">Scarce chaser dragonfly</name>
    <name type="synonym">Libellula fulva</name>
    <dbReference type="NCBI Taxonomy" id="123851"/>
    <lineage>
        <taxon>Eukaryota</taxon>
        <taxon>Metazoa</taxon>
        <taxon>Ecdysozoa</taxon>
        <taxon>Arthropoda</taxon>
        <taxon>Hexapoda</taxon>
        <taxon>Insecta</taxon>
        <taxon>Pterygota</taxon>
        <taxon>Palaeoptera</taxon>
        <taxon>Odonata</taxon>
        <taxon>Epiprocta</taxon>
        <taxon>Anisoptera</taxon>
        <taxon>Libelluloidea</taxon>
        <taxon>Libellulidae</taxon>
        <taxon>Ladona</taxon>
    </lineage>
</organism>
<gene>
    <name evidence="14" type="ORF">J437_LFUL005269</name>
</gene>
<dbReference type="Pfam" id="PF18826">
    <property type="entry name" value="bVLRF1"/>
    <property type="match status" value="1"/>
</dbReference>
<comment type="caution">
    <text evidence="14">The sequence shown here is derived from an EMBL/GenBank/DDBJ whole genome shotgun (WGS) entry which is preliminary data.</text>
</comment>
<keyword evidence="8 10" id="KW-0040">ANK repeat</keyword>
<dbReference type="OrthoDB" id="429841at2759"/>
<dbReference type="InterPro" id="IPR041175">
    <property type="entry name" value="VLRF1/Vms1"/>
</dbReference>
<evidence type="ECO:0000256" key="3">
    <source>
        <dbReference type="ARBA" id="ARBA00022490"/>
    </source>
</evidence>
<dbReference type="InterPro" id="IPR013087">
    <property type="entry name" value="Znf_C2H2_type"/>
</dbReference>
<dbReference type="PROSITE" id="PS50088">
    <property type="entry name" value="ANK_REPEAT"/>
    <property type="match status" value="1"/>
</dbReference>
<feature type="domain" description="VLRF1" evidence="13">
    <location>
        <begin position="204"/>
        <end position="348"/>
    </location>
</feature>
<evidence type="ECO:0000256" key="7">
    <source>
        <dbReference type="ARBA" id="ARBA00022801"/>
    </source>
</evidence>
<feature type="compositionally biased region" description="Basic and acidic residues" evidence="12">
    <location>
        <begin position="668"/>
        <end position="697"/>
    </location>
</feature>
<feature type="compositionally biased region" description="Basic and acidic residues" evidence="12">
    <location>
        <begin position="468"/>
        <end position="480"/>
    </location>
</feature>
<evidence type="ECO:0000313" key="15">
    <source>
        <dbReference type="Proteomes" id="UP000792457"/>
    </source>
</evidence>
<feature type="repeat" description="ANK" evidence="10">
    <location>
        <begin position="572"/>
        <end position="604"/>
    </location>
</feature>
<dbReference type="PROSITE" id="PS50297">
    <property type="entry name" value="ANK_REP_REGION"/>
    <property type="match status" value="1"/>
</dbReference>
<dbReference type="PROSITE" id="PS00028">
    <property type="entry name" value="ZINC_FINGER_C2H2_1"/>
    <property type="match status" value="1"/>
</dbReference>
<dbReference type="GO" id="GO:0016787">
    <property type="term" value="F:hydrolase activity"/>
    <property type="evidence" value="ECO:0007669"/>
    <property type="project" value="UniProtKB-KW"/>
</dbReference>
<name>A0A8K0KJG1_LADFU</name>
<dbReference type="InterPro" id="IPR002110">
    <property type="entry name" value="Ankyrin_rpt"/>
</dbReference>
<dbReference type="GO" id="GO:0005737">
    <property type="term" value="C:cytoplasm"/>
    <property type="evidence" value="ECO:0007669"/>
    <property type="project" value="UniProtKB-SubCell"/>
</dbReference>
<keyword evidence="7 11" id="KW-0378">Hydrolase</keyword>
<evidence type="ECO:0000313" key="14">
    <source>
        <dbReference type="EMBL" id="KAG8236162.1"/>
    </source>
</evidence>
<dbReference type="Pfam" id="PF00023">
    <property type="entry name" value="Ank"/>
    <property type="match status" value="1"/>
</dbReference>
<evidence type="ECO:0000256" key="6">
    <source>
        <dbReference type="ARBA" id="ARBA00022759"/>
    </source>
</evidence>
<dbReference type="SUPFAM" id="SSF48403">
    <property type="entry name" value="Ankyrin repeat"/>
    <property type="match status" value="1"/>
</dbReference>
<feature type="region of interest" description="Disordered" evidence="12">
    <location>
        <begin position="468"/>
        <end position="493"/>
    </location>
</feature>